<keyword evidence="8" id="KW-1185">Reference proteome</keyword>
<sequence length="1760" mass="199977">MNELDLIGKVATEYLRSNFRTDVESEGLARFLLDRLTGRQVARICKEILDDAELSSYIEIKVPSKLVEEYQLPPDIITEEKTTYWRNAPIDKPAIILANTNDDQGQSLRDITTIGAKDLKSNPDIWVNVASSGLALTDEQKKIWKQAINGLQSISEYSLERFSQYVVEVRGKIIRDSVPIITALGWALPSLRLPRDSAFFEAIPDKFLGHKKRWADLYQSAITKRACYLVKQYPNREVIDNDDLQSSYKKVEDDIPDYAKESIEKFIQAKSGWTQEAAELANYEWELDNIYVFFSGIKAKKVDLGTQTLEHLIDEHSDTLTQDDFDYLETLSKRTSSEPNEEDMEFFESHRQELDANRSLKSKWDRFVYGKPIESDDFIAGLLEAIERLFSQSGSIAGKKTLRIKTHKKSSKSSWLELNTDIGLFFCTRYRGLDRLTQPNMNWDVHWLFNYDELIEDAKSKPKYKENNSVSQNATQIKFYVELEYEDEVHPSHQVQLIWKGDPNKIGAELHKDLSRLRKHPFPLSKVSKNPISKKGKLQGVSLNDVGTLQAVYGQNRGSLIAKYNSNNDISKLFDKNLKTAFEEGRLLDTAYTQVKFAWEQFSQKYKQSINDFIEEGLSAESLILQCNAYDKLLQSLQLHATSDINRVELWQPILNLGNVHINGDQPMSIITPWHPMRLASLAIKAIQFKNLIKTILDSEEVDFGDSKLFFSDLRHDFTQPYYPEVTYSFRGKEPELLSISDSVNEYSLMEIPVRKFNNLQTNEDPKEASSKVYNLVQKYVELQPHESTNLGVVLYNCDSTRLPKAIVDSLSTLRDQNDDIRCQVVLRHRNLEKLSELYMKMVESTDEDADTFVASEISRDFMARLRIGVMADTAPVDGLNEEKPSDIVFLQEVISREAKFVWSPVKKSAIPDLLTHYPTRWSRRRPSVKDELKSTAYLVCPSQPSVGWSYLKAIQAVCDVNEYDQDNYYLPSRQISFQNDETRSIFDEAHKIGEWVANYDELLDQRLLRNQGVNVIKYQHSQSNGPNLVVSTKSKLNLLQILVKRRLSSLNLGLSESELVKLAETFINEANMLSGDIVLRAAKRGKFASELLGVVLSKALVKSELGQSESIGWFFLDDYASWLGKKEEQIADILALCPKEENGNFYLQVIITECKYIDIKGLANSKKISRKQLKDTVLRINNALFGSPTRLDKDLWLARISDLLVEGVEFTKESSLSLEEWREGIRNGDIPIDLKGYSHVFVSSSSDDSNLDCEQIQITELEGCYQEVYNREKVRELVLGINKNEQLTPIRNGIGDERPWETVLAELPPEGNSEETEDENESGSFQSQTEQNQQNTSSDVMNNSEQNKSTGTEESDNDESVGVEPSEFWGGSYLEEWVDTGVSQMVENGSEEWLNEVERKLKTALMSYNLQAKVLGSRLTPNSGIIRLKGSDNLKVEDIERKKSQLLTTHALQVLNVVGRPGEIVVFIARPEREVIYLRDLWKRRKVEQIMPGMNMNFLIGVKEVDGELLYLNLGGAFEGLQQHAPHTLIAGATGSGKSILLQNLILDICATNSKEMAQVYLIDPKFGVDYQSLEDLPHLTEGIIIDQDKAATVLESLVTEMESRYLTFRENKVPNIKEYNKKAPEGQKMPLIFMIHDEFADWMLVDEYKNTVSSSVQRLGVKARAAGIHLIFAAQRPDKDALPVQLRDNLGNRLILKVESSGTSEIALGEKGAERLLDKGHLAARLSGESNLIFAQVPFLSSEDSFGVVNAINKGTGY</sequence>
<evidence type="ECO:0000256" key="4">
    <source>
        <dbReference type="PROSITE-ProRule" id="PRU00289"/>
    </source>
</evidence>
<keyword evidence="2 4" id="KW-0547">Nucleotide-binding</keyword>
<evidence type="ECO:0000256" key="2">
    <source>
        <dbReference type="ARBA" id="ARBA00022741"/>
    </source>
</evidence>
<name>A0ABQ3N6G2_9BACI</name>
<feature type="compositionally biased region" description="Polar residues" evidence="5">
    <location>
        <begin position="1340"/>
        <end position="1353"/>
    </location>
</feature>
<dbReference type="PANTHER" id="PTHR22683">
    <property type="entry name" value="SPORULATION PROTEIN RELATED"/>
    <property type="match status" value="1"/>
</dbReference>
<proteinExistence type="predicted"/>
<dbReference type="PROSITE" id="PS50901">
    <property type="entry name" value="FTSK"/>
    <property type="match status" value="1"/>
</dbReference>
<feature type="domain" description="FtsK" evidence="6">
    <location>
        <begin position="1508"/>
        <end position="1707"/>
    </location>
</feature>
<evidence type="ECO:0000256" key="1">
    <source>
        <dbReference type="ARBA" id="ARBA00004141"/>
    </source>
</evidence>
<gene>
    <name evidence="7" type="ORF">AM1BK_32970</name>
</gene>
<evidence type="ECO:0000256" key="3">
    <source>
        <dbReference type="ARBA" id="ARBA00022840"/>
    </source>
</evidence>
<comment type="caution">
    <text evidence="7">The sequence shown here is derived from an EMBL/GenBank/DDBJ whole genome shotgun (WGS) entry which is preliminary data.</text>
</comment>
<accession>A0ABQ3N6G2</accession>
<dbReference type="InterPro" id="IPR050206">
    <property type="entry name" value="FtsK/SpoIIIE/SftA"/>
</dbReference>
<comment type="subcellular location">
    <subcellularLocation>
        <location evidence="1">Membrane</location>
        <topology evidence="1">Multi-pass membrane protein</topology>
    </subcellularLocation>
</comment>
<feature type="compositionally biased region" description="Low complexity" evidence="5">
    <location>
        <begin position="1323"/>
        <end position="1339"/>
    </location>
</feature>
<evidence type="ECO:0000313" key="7">
    <source>
        <dbReference type="EMBL" id="GHH99754.1"/>
    </source>
</evidence>
<dbReference type="Gene3D" id="3.40.50.300">
    <property type="entry name" value="P-loop containing nucleotide triphosphate hydrolases"/>
    <property type="match status" value="1"/>
</dbReference>
<organism evidence="7 8">
    <name type="scientific">Neobacillus kokaensis</name>
    <dbReference type="NCBI Taxonomy" id="2759023"/>
    <lineage>
        <taxon>Bacteria</taxon>
        <taxon>Bacillati</taxon>
        <taxon>Bacillota</taxon>
        <taxon>Bacilli</taxon>
        <taxon>Bacillales</taxon>
        <taxon>Bacillaceae</taxon>
        <taxon>Neobacillus</taxon>
    </lineage>
</organism>
<evidence type="ECO:0000256" key="5">
    <source>
        <dbReference type="SAM" id="MobiDB-lite"/>
    </source>
</evidence>
<dbReference type="InterPro" id="IPR027417">
    <property type="entry name" value="P-loop_NTPase"/>
</dbReference>
<feature type="binding site" evidence="4">
    <location>
        <begin position="1533"/>
        <end position="1540"/>
    </location>
    <ligand>
        <name>ATP</name>
        <dbReference type="ChEBI" id="CHEBI:30616"/>
    </ligand>
</feature>
<protein>
    <recommendedName>
        <fullName evidence="6">FtsK domain-containing protein</fullName>
    </recommendedName>
</protein>
<feature type="region of interest" description="Disordered" evidence="5">
    <location>
        <begin position="1310"/>
        <end position="1366"/>
    </location>
</feature>
<dbReference type="Pfam" id="PF01580">
    <property type="entry name" value="FtsK_SpoIIIE"/>
    <property type="match status" value="1"/>
</dbReference>
<dbReference type="Proteomes" id="UP000637074">
    <property type="component" value="Unassembled WGS sequence"/>
</dbReference>
<reference evidence="7 8" key="1">
    <citation type="journal article" date="2022" name="Int. J. Syst. Evol. Microbiol.">
        <title>Neobacillus kokaensis sp. nov., isolated from soil.</title>
        <authorList>
            <person name="Yuki K."/>
            <person name="Matsubara H."/>
            <person name="Yamaguchi S."/>
        </authorList>
    </citation>
    <scope>NUCLEOTIDE SEQUENCE [LARGE SCALE GENOMIC DNA]</scope>
    <source>
        <strain evidence="7 8">LOB 377</strain>
    </source>
</reference>
<dbReference type="SUPFAM" id="SSF52540">
    <property type="entry name" value="P-loop containing nucleoside triphosphate hydrolases"/>
    <property type="match status" value="1"/>
</dbReference>
<dbReference type="CDD" id="cd01127">
    <property type="entry name" value="TrwB_TraG_TraD_VirD4"/>
    <property type="match status" value="1"/>
</dbReference>
<dbReference type="EMBL" id="BNDS01000015">
    <property type="protein sequence ID" value="GHH99754.1"/>
    <property type="molecule type" value="Genomic_DNA"/>
</dbReference>
<keyword evidence="3 4" id="KW-0067">ATP-binding</keyword>
<feature type="compositionally biased region" description="Acidic residues" evidence="5">
    <location>
        <begin position="1313"/>
        <end position="1322"/>
    </location>
</feature>
<evidence type="ECO:0000313" key="8">
    <source>
        <dbReference type="Proteomes" id="UP000637074"/>
    </source>
</evidence>
<dbReference type="InterPro" id="IPR002543">
    <property type="entry name" value="FtsK_dom"/>
</dbReference>
<dbReference type="RefSeq" id="WP_191274657.1">
    <property type="nucleotide sequence ID" value="NZ_BNDS01000015.1"/>
</dbReference>
<dbReference type="PANTHER" id="PTHR22683:SF41">
    <property type="entry name" value="DNA TRANSLOCASE FTSK"/>
    <property type="match status" value="1"/>
</dbReference>
<evidence type="ECO:0000259" key="6">
    <source>
        <dbReference type="PROSITE" id="PS50901"/>
    </source>
</evidence>